<dbReference type="Proteomes" id="UP001183420">
    <property type="component" value="Unassembled WGS sequence"/>
</dbReference>
<evidence type="ECO:0000256" key="1">
    <source>
        <dbReference type="ARBA" id="ARBA00006484"/>
    </source>
</evidence>
<dbReference type="PRINTS" id="PR00080">
    <property type="entry name" value="SDRFAMILY"/>
</dbReference>
<dbReference type="Gene3D" id="3.40.50.720">
    <property type="entry name" value="NAD(P)-binding Rossmann-like Domain"/>
    <property type="match status" value="1"/>
</dbReference>
<dbReference type="InterPro" id="IPR002347">
    <property type="entry name" value="SDR_fam"/>
</dbReference>
<organism evidence="3 4">
    <name type="scientific">Streptomyces millisiae</name>
    <dbReference type="NCBI Taxonomy" id="3075542"/>
    <lineage>
        <taxon>Bacteria</taxon>
        <taxon>Bacillati</taxon>
        <taxon>Actinomycetota</taxon>
        <taxon>Actinomycetes</taxon>
        <taxon>Kitasatosporales</taxon>
        <taxon>Streptomycetaceae</taxon>
        <taxon>Streptomyces</taxon>
    </lineage>
</organism>
<dbReference type="EMBL" id="JAVREM010000003">
    <property type="protein sequence ID" value="MDT0317851.1"/>
    <property type="molecule type" value="Genomic_DNA"/>
</dbReference>
<dbReference type="NCBIfam" id="NF005559">
    <property type="entry name" value="PRK07231.1"/>
    <property type="match status" value="1"/>
</dbReference>
<dbReference type="CDD" id="cd05233">
    <property type="entry name" value="SDR_c"/>
    <property type="match status" value="1"/>
</dbReference>
<evidence type="ECO:0000313" key="3">
    <source>
        <dbReference type="EMBL" id="MDT0317851.1"/>
    </source>
</evidence>
<dbReference type="RefSeq" id="WP_311596064.1">
    <property type="nucleotide sequence ID" value="NZ_JAVREM010000003.1"/>
</dbReference>
<evidence type="ECO:0000256" key="2">
    <source>
        <dbReference type="ARBA" id="ARBA00023002"/>
    </source>
</evidence>
<keyword evidence="4" id="KW-1185">Reference proteome</keyword>
<dbReference type="PANTHER" id="PTHR24321:SF8">
    <property type="entry name" value="ESTRADIOL 17-BETA-DEHYDROGENASE 8-RELATED"/>
    <property type="match status" value="1"/>
</dbReference>
<protein>
    <submittedName>
        <fullName evidence="3">SDR family oxidoreductase</fullName>
    </submittedName>
</protein>
<dbReference type="SUPFAM" id="SSF51735">
    <property type="entry name" value="NAD(P)-binding Rossmann-fold domains"/>
    <property type="match status" value="1"/>
</dbReference>
<dbReference type="PANTHER" id="PTHR24321">
    <property type="entry name" value="DEHYDROGENASES, SHORT CHAIN"/>
    <property type="match status" value="1"/>
</dbReference>
<gene>
    <name evidence="3" type="ORF">RNC47_05770</name>
</gene>
<dbReference type="PRINTS" id="PR00081">
    <property type="entry name" value="GDHRDH"/>
</dbReference>
<dbReference type="Pfam" id="PF13561">
    <property type="entry name" value="adh_short_C2"/>
    <property type="match status" value="1"/>
</dbReference>
<evidence type="ECO:0000313" key="4">
    <source>
        <dbReference type="Proteomes" id="UP001183420"/>
    </source>
</evidence>
<reference evidence="4" key="1">
    <citation type="submission" date="2023-07" db="EMBL/GenBank/DDBJ databases">
        <title>30 novel species of actinomycetes from the DSMZ collection.</title>
        <authorList>
            <person name="Nouioui I."/>
        </authorList>
    </citation>
    <scope>NUCLEOTIDE SEQUENCE [LARGE SCALE GENOMIC DNA]</scope>
    <source>
        <strain evidence="4">DSM 44918</strain>
    </source>
</reference>
<comment type="caution">
    <text evidence="3">The sequence shown here is derived from an EMBL/GenBank/DDBJ whole genome shotgun (WGS) entry which is preliminary data.</text>
</comment>
<proteinExistence type="inferred from homology"/>
<comment type="similarity">
    <text evidence="1">Belongs to the short-chain dehydrogenases/reductases (SDR) family.</text>
</comment>
<sequence length="271" mass="28026">MRDEEQQTMGNIPMTNNNPTYDFAGQVALVTGAASGMGLAAARGFAESGAAVALLDRSAEAVEQAAQSLVDDGHRAIGIACDVTDEAQVAAAVDRTVETFGRLDMAFNNAGVQAPPSDAADETAENFDQVNAVNLRGVWAAQKHELRHMRAQGSGAIVNCSSLGGLVGLPERAAYHASKHGVIGLTRSAAVEYAPRGIRINAVCPGVIETPMVAGMLEGQAEAMAEIMKQQPIGRLGQADEVAAAVLWLCSPAASFVLGTALPVDGGYTTH</sequence>
<keyword evidence="2" id="KW-0560">Oxidoreductase</keyword>
<dbReference type="InterPro" id="IPR036291">
    <property type="entry name" value="NAD(P)-bd_dom_sf"/>
</dbReference>
<accession>A0ABU2LJY8</accession>
<name>A0ABU2LJY8_9ACTN</name>